<dbReference type="AlphaFoldDB" id="A0A1U7WG05"/>
<organism evidence="2 3">
    <name type="scientific">Nicotiana sylvestris</name>
    <name type="common">Wood tobacco</name>
    <name type="synonym">South American tobacco</name>
    <dbReference type="NCBI Taxonomy" id="4096"/>
    <lineage>
        <taxon>Eukaryota</taxon>
        <taxon>Viridiplantae</taxon>
        <taxon>Streptophyta</taxon>
        <taxon>Embryophyta</taxon>
        <taxon>Tracheophyta</taxon>
        <taxon>Spermatophyta</taxon>
        <taxon>Magnoliopsida</taxon>
        <taxon>eudicotyledons</taxon>
        <taxon>Gunneridae</taxon>
        <taxon>Pentapetalae</taxon>
        <taxon>asterids</taxon>
        <taxon>lamiids</taxon>
        <taxon>Solanales</taxon>
        <taxon>Solanaceae</taxon>
        <taxon>Nicotianoideae</taxon>
        <taxon>Nicotianeae</taxon>
        <taxon>Nicotiana</taxon>
    </lineage>
</organism>
<protein>
    <submittedName>
        <fullName evidence="3">Uncharacterized protein LOC104227123</fullName>
    </submittedName>
</protein>
<evidence type="ECO:0000313" key="3">
    <source>
        <dbReference type="RefSeq" id="XP_009777583.1"/>
    </source>
</evidence>
<dbReference type="PANTHER" id="PTHR33240">
    <property type="entry name" value="OS08G0508500 PROTEIN"/>
    <property type="match status" value="1"/>
</dbReference>
<sequence length="223" mass="25238">MPEVPKYDGTSDPHEHITTYTTTVKENDLAPHEIESMLLKKFGETLTKGDLTCHRTGDCRHLREEVATLLKNGHLREFLSNRAKNSYGRNRDNEEASKTGEEPTHHTINMIFRGNEINGVTFLTTKKLKVSITHSKRLWEDDITFTEEDADGLLLPHNDALAISLNVLDFKIKRILVDPGSSANIIQWRVLEQDKLTRSSIPATKLCTSVTSRGEILMLMNAE</sequence>
<dbReference type="RefSeq" id="XP_009777583.1">
    <property type="nucleotide sequence ID" value="XM_009779281.1"/>
</dbReference>
<accession>A0A1U7WG05</accession>
<gene>
    <name evidence="3" type="primary">LOC104227123</name>
</gene>
<reference evidence="2" key="1">
    <citation type="journal article" date="2013" name="Genome Biol.">
        <title>Reference genomes and transcriptomes of Nicotiana sylvestris and Nicotiana tomentosiformis.</title>
        <authorList>
            <person name="Sierro N."/>
            <person name="Battey J.N."/>
            <person name="Ouadi S."/>
            <person name="Bovet L."/>
            <person name="Goepfert S."/>
            <person name="Bakaher N."/>
            <person name="Peitsch M.C."/>
            <person name="Ivanov N.V."/>
        </authorList>
    </citation>
    <scope>NUCLEOTIDE SEQUENCE [LARGE SCALE GENOMIC DNA]</scope>
</reference>
<dbReference type="eggNOG" id="KOG0017">
    <property type="taxonomic scope" value="Eukaryota"/>
</dbReference>
<name>A0A1U7WG05_NICSY</name>
<proteinExistence type="predicted"/>
<reference evidence="3" key="2">
    <citation type="submission" date="2025-08" db="UniProtKB">
        <authorList>
            <consortium name="RefSeq"/>
        </authorList>
    </citation>
    <scope>IDENTIFICATION</scope>
    <source>
        <tissue evidence="3">Leaf</tissue>
    </source>
</reference>
<dbReference type="Proteomes" id="UP000189701">
    <property type="component" value="Unplaced"/>
</dbReference>
<evidence type="ECO:0000313" key="2">
    <source>
        <dbReference type="Proteomes" id="UP000189701"/>
    </source>
</evidence>
<keyword evidence="2" id="KW-1185">Reference proteome</keyword>
<evidence type="ECO:0000256" key="1">
    <source>
        <dbReference type="SAM" id="MobiDB-lite"/>
    </source>
</evidence>
<dbReference type="PANTHER" id="PTHR33240:SF8">
    <property type="entry name" value="OS03G0439900 PROTEIN"/>
    <property type="match status" value="1"/>
</dbReference>
<feature type="compositionally biased region" description="Basic and acidic residues" evidence="1">
    <location>
        <begin position="89"/>
        <end position="105"/>
    </location>
</feature>
<feature type="region of interest" description="Disordered" evidence="1">
    <location>
        <begin position="82"/>
        <end position="107"/>
    </location>
</feature>